<dbReference type="PANTHER" id="PTHR46825:SF9">
    <property type="entry name" value="BETA-LACTAMASE-RELATED DOMAIN-CONTAINING PROTEIN"/>
    <property type="match status" value="1"/>
</dbReference>
<evidence type="ECO:0000259" key="1">
    <source>
        <dbReference type="Pfam" id="PF00144"/>
    </source>
</evidence>
<proteinExistence type="predicted"/>
<reference evidence="2 3" key="1">
    <citation type="journal article" date="2013" name="Genome Announc.">
        <title>Complete genome sequence of Myxococcus stipitatus strain DSM 14675, a fruiting myxobacterium.</title>
        <authorList>
            <person name="Huntley S."/>
            <person name="Kneip S."/>
            <person name="Treuner-Lange A."/>
            <person name="Sogaard-Andersen L."/>
        </authorList>
    </citation>
    <scope>NUCLEOTIDE SEQUENCE [LARGE SCALE GENOMIC DNA]</scope>
    <source>
        <strain evidence="3">DSM 14675 / JCM 12634 / Mx s8</strain>
    </source>
</reference>
<evidence type="ECO:0000313" key="2">
    <source>
        <dbReference type="EMBL" id="AGC48264.1"/>
    </source>
</evidence>
<organism evidence="2 3">
    <name type="scientific">Myxococcus stipitatus (strain DSM 14675 / JCM 12634 / Mx s8)</name>
    <dbReference type="NCBI Taxonomy" id="1278073"/>
    <lineage>
        <taxon>Bacteria</taxon>
        <taxon>Pseudomonadati</taxon>
        <taxon>Myxococcota</taxon>
        <taxon>Myxococcia</taxon>
        <taxon>Myxococcales</taxon>
        <taxon>Cystobacterineae</taxon>
        <taxon>Myxococcaceae</taxon>
        <taxon>Myxococcus</taxon>
    </lineage>
</organism>
<protein>
    <submittedName>
        <fullName evidence="2">Beta-lactamase</fullName>
    </submittedName>
</protein>
<dbReference type="InterPro" id="IPR050491">
    <property type="entry name" value="AmpC-like"/>
</dbReference>
<dbReference type="AlphaFoldDB" id="L7UP29"/>
<accession>L7UP29</accession>
<name>L7UP29_MYXSD</name>
<dbReference type="KEGG" id="msd:MYSTI_06992"/>
<dbReference type="Pfam" id="PF00144">
    <property type="entry name" value="Beta-lactamase"/>
    <property type="match status" value="1"/>
</dbReference>
<sequence length="455" mass="50271">MNASQHLRVLGLVAWVAALAPWVAHGKSPSSLVSQLERAAEPFFSPSQPGGVVLVRKGNEVLLRKAYGLSDVENHVAMKPDSVLRLASVTKQFTAVAVLQCVEAGKLTLDQPLGETYPEAQGALARVTVRQLLTHTSGVKNISRIPESRTARRKDATLDELLAFFKDLPLEFEPGTRFSYSNSNYILLTKLIERASQQPYAEYMRRALFAPLGMNHTRYGSHLEVIPGRAQGYQKQGEQLMNADFISMTQPRGAGGLVSTVDDLNRWDLALYSDTLVSPRLLAEVFKPVSLADGSTQPYGFGWFTGEVQGVPSFEHNGFINGFNAYTLRAPEQRVYVAVLTNAEFLDPSHLAVELAAIALGKPYKKTSSQKLDVARWLGAYDFGQGVMREIQVREGRLYSQRVGNDPSELTQGQDGRYYFSEGFNHVTFSERADGKRVMTMHDRIAGDSVGVRTP</sequence>
<dbReference type="eggNOG" id="COG1680">
    <property type="taxonomic scope" value="Bacteria"/>
</dbReference>
<dbReference type="STRING" id="1278073.MYSTI_06992"/>
<dbReference type="RefSeq" id="WP_015352518.1">
    <property type="nucleotide sequence ID" value="NC_020126.1"/>
</dbReference>
<evidence type="ECO:0000313" key="3">
    <source>
        <dbReference type="Proteomes" id="UP000011131"/>
    </source>
</evidence>
<dbReference type="InterPro" id="IPR012338">
    <property type="entry name" value="Beta-lactam/transpept-like"/>
</dbReference>
<dbReference type="PATRIC" id="fig|1278073.3.peg.7100"/>
<keyword evidence="3" id="KW-1185">Reference proteome</keyword>
<dbReference type="InterPro" id="IPR001466">
    <property type="entry name" value="Beta-lactam-related"/>
</dbReference>
<dbReference type="HOGENOM" id="CLU_020027_0_4_7"/>
<dbReference type="EMBL" id="CP004025">
    <property type="protein sequence ID" value="AGC48264.1"/>
    <property type="molecule type" value="Genomic_DNA"/>
</dbReference>
<dbReference type="PANTHER" id="PTHR46825">
    <property type="entry name" value="D-ALANYL-D-ALANINE-CARBOXYPEPTIDASE/ENDOPEPTIDASE AMPH"/>
    <property type="match status" value="1"/>
</dbReference>
<feature type="domain" description="Beta-lactamase-related" evidence="1">
    <location>
        <begin position="48"/>
        <end position="350"/>
    </location>
</feature>
<dbReference type="Proteomes" id="UP000011131">
    <property type="component" value="Chromosome"/>
</dbReference>
<dbReference type="Gene3D" id="3.40.710.10">
    <property type="entry name" value="DD-peptidase/beta-lactamase superfamily"/>
    <property type="match status" value="1"/>
</dbReference>
<dbReference type="SUPFAM" id="SSF56601">
    <property type="entry name" value="beta-lactamase/transpeptidase-like"/>
    <property type="match status" value="1"/>
</dbReference>
<gene>
    <name evidence="2" type="ordered locus">MYSTI_06992</name>
</gene>